<evidence type="ECO:0000313" key="2">
    <source>
        <dbReference type="EMBL" id="GMQ30502.1"/>
    </source>
</evidence>
<feature type="chain" id="PRO_5047165588" description="Lipoprotein" evidence="1">
    <location>
        <begin position="20"/>
        <end position="345"/>
    </location>
</feature>
<keyword evidence="3" id="KW-1185">Reference proteome</keyword>
<organism evidence="2 3">
    <name type="scientific">Algoriphagus confluentis</name>
    <dbReference type="NCBI Taxonomy" id="1697556"/>
    <lineage>
        <taxon>Bacteria</taxon>
        <taxon>Pseudomonadati</taxon>
        <taxon>Bacteroidota</taxon>
        <taxon>Cytophagia</taxon>
        <taxon>Cytophagales</taxon>
        <taxon>Cyclobacteriaceae</taxon>
        <taxon>Algoriphagus</taxon>
    </lineage>
</organism>
<dbReference type="Proteomes" id="UP001338309">
    <property type="component" value="Unassembled WGS sequence"/>
</dbReference>
<evidence type="ECO:0000256" key="1">
    <source>
        <dbReference type="SAM" id="SignalP"/>
    </source>
</evidence>
<comment type="caution">
    <text evidence="2">The sequence shown here is derived from an EMBL/GenBank/DDBJ whole genome shotgun (WGS) entry which is preliminary data.</text>
</comment>
<gene>
    <name evidence="2" type="ORF">Aconfl_31450</name>
</gene>
<sequence>MTKNLYPLFLLLLFFAFFSCDPKEDPALETDPFPSLSIYVDRFVAEARARGLNLDMSGLDVQYVDDKITQNGREFCGYGWSNFPPTGRRQVLISKDPSCGFTINSDIEREIFVFHEIGHAFLNLQHDNSFLCDNRPLSIMHENVNLYGYYEDSPEYKDYYLNELFDRLAAEEECIKYAKEFDTDSVFFTIRDNEGSWIFSNAQGSFTGERRTNSAPNALVISAVPNRISTTTGYWFTQIYNPNIPKDARVILRTKVYSEGLTGPGVAIGLRIYEALFSNNGAQTVETAVLTTENAPTSGTLTGQLLELVIPKFTRKTEILIPFAIMMPGTQGEARFEDFEIIVQK</sequence>
<dbReference type="RefSeq" id="WP_338225207.1">
    <property type="nucleotide sequence ID" value="NZ_BTPD01000010.1"/>
</dbReference>
<reference evidence="2 3" key="1">
    <citation type="submission" date="2023-08" db="EMBL/GenBank/DDBJ databases">
        <title>Draft genome sequence of Algoriphagus confluentis.</title>
        <authorList>
            <person name="Takatani N."/>
            <person name="Hosokawa M."/>
            <person name="Sawabe T."/>
        </authorList>
    </citation>
    <scope>NUCLEOTIDE SEQUENCE [LARGE SCALE GENOMIC DNA]</scope>
    <source>
        <strain evidence="2 3">NBRC 111222</strain>
    </source>
</reference>
<protein>
    <recommendedName>
        <fullName evidence="4">Lipoprotein</fullName>
    </recommendedName>
</protein>
<feature type="signal peptide" evidence="1">
    <location>
        <begin position="1"/>
        <end position="19"/>
    </location>
</feature>
<dbReference type="SUPFAM" id="SSF55486">
    <property type="entry name" value="Metalloproteases ('zincins'), catalytic domain"/>
    <property type="match status" value="1"/>
</dbReference>
<name>A0ABQ6PUT6_9BACT</name>
<proteinExistence type="predicted"/>
<dbReference type="EMBL" id="BTPD01000010">
    <property type="protein sequence ID" value="GMQ30502.1"/>
    <property type="molecule type" value="Genomic_DNA"/>
</dbReference>
<keyword evidence="1" id="KW-0732">Signal</keyword>
<evidence type="ECO:0000313" key="3">
    <source>
        <dbReference type="Proteomes" id="UP001338309"/>
    </source>
</evidence>
<dbReference type="PROSITE" id="PS51257">
    <property type="entry name" value="PROKAR_LIPOPROTEIN"/>
    <property type="match status" value="1"/>
</dbReference>
<evidence type="ECO:0008006" key="4">
    <source>
        <dbReference type="Google" id="ProtNLM"/>
    </source>
</evidence>
<accession>A0ABQ6PUT6</accession>